<dbReference type="Pfam" id="PF01612">
    <property type="entry name" value="DNA_pol_A_exo1"/>
    <property type="match status" value="1"/>
</dbReference>
<dbReference type="InterPro" id="IPR012337">
    <property type="entry name" value="RNaseH-like_sf"/>
</dbReference>
<dbReference type="InterPro" id="IPR051165">
    <property type="entry name" value="Multifunctional_ANK_Repeat"/>
</dbReference>
<dbReference type="Gene3D" id="1.20.1050.130">
    <property type="match status" value="1"/>
</dbReference>
<dbReference type="AlphaFoldDB" id="A0AAU9J4H0"/>
<evidence type="ECO:0000313" key="5">
    <source>
        <dbReference type="EMBL" id="CAG9323124.1"/>
    </source>
</evidence>
<feature type="domain" description="3'-5' exonuclease" evidence="4">
    <location>
        <begin position="670"/>
        <end position="841"/>
    </location>
</feature>
<dbReference type="GO" id="GO:0006139">
    <property type="term" value="P:nucleobase-containing compound metabolic process"/>
    <property type="evidence" value="ECO:0007669"/>
    <property type="project" value="InterPro"/>
</dbReference>
<dbReference type="SMART" id="SM00248">
    <property type="entry name" value="ANK"/>
    <property type="match status" value="11"/>
</dbReference>
<dbReference type="SUPFAM" id="SSF53098">
    <property type="entry name" value="Ribonuclease H-like"/>
    <property type="match status" value="1"/>
</dbReference>
<feature type="repeat" description="ANK" evidence="3">
    <location>
        <begin position="143"/>
        <end position="175"/>
    </location>
</feature>
<dbReference type="Pfam" id="PF00023">
    <property type="entry name" value="Ank"/>
    <property type="match status" value="1"/>
</dbReference>
<dbReference type="InterPro" id="IPR002562">
    <property type="entry name" value="3'-5'_exonuclease_dom"/>
</dbReference>
<dbReference type="SMART" id="SM00474">
    <property type="entry name" value="35EXOc"/>
    <property type="match status" value="1"/>
</dbReference>
<dbReference type="PANTHER" id="PTHR24123">
    <property type="entry name" value="ANKYRIN REPEAT-CONTAINING"/>
    <property type="match status" value="1"/>
</dbReference>
<protein>
    <recommendedName>
        <fullName evidence="4">3'-5' exonuclease domain-containing protein</fullName>
    </recommendedName>
</protein>
<evidence type="ECO:0000256" key="2">
    <source>
        <dbReference type="ARBA" id="ARBA00023043"/>
    </source>
</evidence>
<keyword evidence="2 3" id="KW-0040">ANK repeat</keyword>
<comment type="caution">
    <text evidence="5">The sequence shown here is derived from an EMBL/GenBank/DDBJ whole genome shotgun (WGS) entry which is preliminary data.</text>
</comment>
<feature type="repeat" description="ANK" evidence="3">
    <location>
        <begin position="176"/>
        <end position="208"/>
    </location>
</feature>
<dbReference type="InterPro" id="IPR002110">
    <property type="entry name" value="Ankyrin_rpt"/>
</dbReference>
<keyword evidence="6" id="KW-1185">Reference proteome</keyword>
<dbReference type="Gene3D" id="1.25.40.20">
    <property type="entry name" value="Ankyrin repeat-containing domain"/>
    <property type="match status" value="3"/>
</dbReference>
<dbReference type="GO" id="GO:0003676">
    <property type="term" value="F:nucleic acid binding"/>
    <property type="evidence" value="ECO:0007669"/>
    <property type="project" value="InterPro"/>
</dbReference>
<evidence type="ECO:0000256" key="3">
    <source>
        <dbReference type="PROSITE-ProRule" id="PRU00023"/>
    </source>
</evidence>
<dbReference type="EMBL" id="CAJZBQ010000033">
    <property type="protein sequence ID" value="CAG9323124.1"/>
    <property type="molecule type" value="Genomic_DNA"/>
</dbReference>
<dbReference type="InterPro" id="IPR036397">
    <property type="entry name" value="RNaseH_sf"/>
</dbReference>
<proteinExistence type="predicted"/>
<sequence length="873" mass="99597">MGWLEDSLVKLKNNRPIFWDWARFIDSIDPIEPHQYYRILQEYLSTRTYLIGDEIFPEDLYLVNKLKQIPTFTKVLCGTKKPEHLCRWFNQVFSTFPDEKHEYYLKHSNVIDNRLIKAIREGDYSKFEMLLDLIDVNAKESESGPRPIHIACETGNFEILVKLLQKGASIETKDDEGLTPIFYAIQNDHKEIVEYLIANGANINHIEDQKRSLLYWTASLGKIEYIDKLLEKNCDPNIQTRLGRTCLSKAAWNGNLDVLKRLLKVPSIDVDIPDSKGRTALHNAIWGPAGGRSGKKMAETEGDSPECAKLLIEAGANIEVEDNAGNTPICIACSTYALDSLKLLIECGADKFHESKDGYSPLHQALARGNIECAEILIQNGVDPNQKSKGGRSGLEVSIQFGQDECVAFLLEFKIDCSQKEVEYCMKYGSQISLGMLIDYYGKWQGMVEYCLLEGNDNCAMWMLENIESLSLEELKTAFKRNEKIIKMALEKWKGTLPKEILELGLEYEFDVSKILAKVKPSLKALHTAIIKGKEEIAIDMIKHYPKLLQKLNPLTGRTALHLAAEHGFCNLAAALISSAPNPCEYINLLDTQGLSAMIIAEIHKFHYFTELLKDLYSQVSNREIITHIKSIEYEETDEEIPIHPYANIEMPTEYFDINIELKDIPSTELIWVDTVEKLERMKEYLQEIKVIGIDLEYFTFAYRKGCISLVQISSGAKDFVVDPLINRKNVGEYLKVLMRDPGKVKVLHGADSDLMWLQNDFLAYAINVFDTARAYRIIKGDADPPSLAILLYVYLNVKADKTFQVADWRIRPLPQPMMEYARTDAHYLPELYQKLIAQMSSKNFEELAKMCNSLCLRNPTSKYYKLNILNCG</sequence>
<organism evidence="5 6">
    <name type="scientific">Blepharisma stoltei</name>
    <dbReference type="NCBI Taxonomy" id="1481888"/>
    <lineage>
        <taxon>Eukaryota</taxon>
        <taxon>Sar</taxon>
        <taxon>Alveolata</taxon>
        <taxon>Ciliophora</taxon>
        <taxon>Postciliodesmatophora</taxon>
        <taxon>Heterotrichea</taxon>
        <taxon>Heterotrichida</taxon>
        <taxon>Blepharismidae</taxon>
        <taxon>Blepharisma</taxon>
    </lineage>
</organism>
<accession>A0AAU9J4H0</accession>
<dbReference type="Pfam" id="PF12796">
    <property type="entry name" value="Ank_2"/>
    <property type="match status" value="3"/>
</dbReference>
<keyword evidence="1" id="KW-0677">Repeat</keyword>
<feature type="repeat" description="ANK" evidence="3">
    <location>
        <begin position="357"/>
        <end position="389"/>
    </location>
</feature>
<dbReference type="PROSITE" id="PS50088">
    <property type="entry name" value="ANK_REPEAT"/>
    <property type="match status" value="4"/>
</dbReference>
<dbReference type="PROSITE" id="PS50297">
    <property type="entry name" value="ANK_REP_REGION"/>
    <property type="match status" value="3"/>
</dbReference>
<reference evidence="5" key="1">
    <citation type="submission" date="2021-09" db="EMBL/GenBank/DDBJ databases">
        <authorList>
            <consortium name="AG Swart"/>
            <person name="Singh M."/>
            <person name="Singh A."/>
            <person name="Seah K."/>
            <person name="Emmerich C."/>
        </authorList>
    </citation>
    <scope>NUCLEOTIDE SEQUENCE</scope>
    <source>
        <strain evidence="5">ATCC30299</strain>
    </source>
</reference>
<dbReference type="SUPFAM" id="SSF48403">
    <property type="entry name" value="Ankyrin repeat"/>
    <property type="match status" value="2"/>
</dbReference>
<dbReference type="GO" id="GO:0008408">
    <property type="term" value="F:3'-5' exonuclease activity"/>
    <property type="evidence" value="ECO:0007669"/>
    <property type="project" value="InterPro"/>
</dbReference>
<feature type="repeat" description="ANK" evidence="3">
    <location>
        <begin position="290"/>
        <end position="323"/>
    </location>
</feature>
<dbReference type="InterPro" id="IPR036770">
    <property type="entry name" value="Ankyrin_rpt-contain_sf"/>
</dbReference>
<dbReference type="Gene3D" id="3.30.420.10">
    <property type="entry name" value="Ribonuclease H-like superfamily/Ribonuclease H"/>
    <property type="match status" value="1"/>
</dbReference>
<dbReference type="Proteomes" id="UP001162131">
    <property type="component" value="Unassembled WGS sequence"/>
</dbReference>
<evidence type="ECO:0000313" key="6">
    <source>
        <dbReference type="Proteomes" id="UP001162131"/>
    </source>
</evidence>
<gene>
    <name evidence="5" type="ORF">BSTOLATCC_MIC33026</name>
</gene>
<evidence type="ECO:0000259" key="4">
    <source>
        <dbReference type="SMART" id="SM00474"/>
    </source>
</evidence>
<evidence type="ECO:0000256" key="1">
    <source>
        <dbReference type="ARBA" id="ARBA00022737"/>
    </source>
</evidence>
<dbReference type="PANTHER" id="PTHR24123:SF33">
    <property type="entry name" value="PROTEIN HOS4"/>
    <property type="match status" value="1"/>
</dbReference>
<name>A0AAU9J4H0_9CILI</name>